<dbReference type="PANTHER" id="PTHR42957">
    <property type="entry name" value="HELICASE MJ1565-RELATED"/>
    <property type="match status" value="1"/>
</dbReference>
<accession>A0AAW9Q7X4</accession>
<dbReference type="InterPro" id="IPR008571">
    <property type="entry name" value="HerA-like"/>
</dbReference>
<evidence type="ECO:0000259" key="1">
    <source>
        <dbReference type="Pfam" id="PF01935"/>
    </source>
</evidence>
<keyword evidence="3" id="KW-1185">Reference proteome</keyword>
<dbReference type="GO" id="GO:0005524">
    <property type="term" value="F:ATP binding"/>
    <property type="evidence" value="ECO:0007669"/>
    <property type="project" value="UniProtKB-KW"/>
</dbReference>
<comment type="caution">
    <text evidence="2">The sequence shown here is derived from an EMBL/GenBank/DDBJ whole genome shotgun (WGS) entry which is preliminary data.</text>
</comment>
<evidence type="ECO:0000313" key="3">
    <source>
        <dbReference type="Proteomes" id="UP001333818"/>
    </source>
</evidence>
<dbReference type="EMBL" id="JAZBJZ010000090">
    <property type="protein sequence ID" value="MEE3718716.1"/>
    <property type="molecule type" value="Genomic_DNA"/>
</dbReference>
<organism evidence="2 3">
    <name type="scientific">Tumidithrix elongata BACA0141</name>
    <dbReference type="NCBI Taxonomy" id="2716417"/>
    <lineage>
        <taxon>Bacteria</taxon>
        <taxon>Bacillati</taxon>
        <taxon>Cyanobacteriota</taxon>
        <taxon>Cyanophyceae</taxon>
        <taxon>Pseudanabaenales</taxon>
        <taxon>Pseudanabaenaceae</taxon>
        <taxon>Tumidithrix</taxon>
        <taxon>Tumidithrix elongata</taxon>
    </lineage>
</organism>
<keyword evidence="2" id="KW-0067">ATP-binding</keyword>
<name>A0AAW9Q7X4_9CYAN</name>
<dbReference type="InterPro" id="IPR027417">
    <property type="entry name" value="P-loop_NTPase"/>
</dbReference>
<sequence length="1577" mass="175883">MVTKITQEKIKARVGQLAADLILREAQSQRFGVILRDIEPINCETFIRNALKRRKSEKLKLRIAIPDPDLGAIIPKMQEEFPDSCDLLANSEEEIVAWRNEHQRTIAVLTNKPIARGASLRDFEIRDDQDAIKLLAHQKAEDAQTAFLRNFWKAIAHDNAPEDFRLEDVVHFALELEGLPNDDSRGLQLKDYMPILGLLKDSGIDAKMNPSDVAKRLKDNQRLLEDARSADPNERKRMQSYVGSLNGNDKKVAKQIQKNLKKLAEYPSDRSVLSELEFSDSQKVWLGRKTGSDKSENNAKLSFQPIQNLSVKAVLAKDERLLDDLYESLKQAVERVEDGDVEGKTVDLSQDAYGSHATLQISQDLLRLVRAGTGEEVWGMVVNLADLSETTILDVDEWGQRKSLLFDDSEGTGGLIRTFVEAQALPQIFLSLVEQLKQHRNILIGYLAGLTASPLTTLAAKKEVRQAAEMYLQSYTALLEAIANNAQEATNASPEIAQNLFASLVVLETYIFKTEEEVAVVLSPIHPLHLWRWVMAAKELLDGKEEFNPTELEAIEETLSNNLHYLNSLHLPEEITHAPAVDLGLAGQIGPLPLYKKNPRSLGVDDGAISIGKLACSLAKMRPFVRPGLRVMLINPPRPENFVRELIKQVQLDSNGSSNIISGIHIRIRYTAEDARNWVDGLDDIDEDIREAIAMGQRVGRISLDISSEKLTQGEIEKELQEMPAHLTAIFDPFEVRQGRFRREGALVLNPWVLSYRYEYDKIKKQVNQVPVADSNVFASYLMLVGTLQPSLRKLTITHAPNAEEKIEHLAILSNHSNWLVVADRHGVPINTSRIDSAYCVDTRQDRGRVLTTLSHDLEPFKQALARELKSTYFDADPPTLTSIVQDLVALEPEGILGIGSASKDGDKTTKAALGKIAVVRSYRHDHPSGLAVSLDTLEARQWLVAGRESRKQADLIGLREAEDGNLILDIIEVKTHDAGTLFTVDENGCIQGDPVNQVMATYRAVASIFGNAESDSPLVRPRREVLRNHLYQACLRDNDPQFKERWYSLLNDLFDRKVPLKIQAQIVRVRLASVAPQERTVLKTPEGIPILFHTLNAEAVGLTLRGLPHKAATFKQVELDLQTLSQVSHPIPSELDPISAFNRLQSITGIEATSSNEPISSVASTEAIASREVTPDSIPVSKTIMSEPELVISNTAATAQQSTGYLSILLGNARKDSQPRYWEPAKQPNGFFMILGASGSGKTETLKVVAEEIYRFGIPCLIFDFHGDVTLQEADDYILSHAPACTHGINPMELDSTDPADGGVYAQVNILLGMLKACIPSLGHRQWRVIKDILNQVYESSGISDRNPSSWQRTPPTFADVLRLLEEQMDSDDIPRAQKNIIESAHDAVSKVFEHPIFAKPQQISIETLLDRSHHLNLVHLEEDIRFVVTDTLLRKLARALKSRGNIPVQPQSDREQFRLFVFVDEAKILSMGGKDRDATDAILNKLATEYRKFGLGMVLASQMSDHFSNETKGQMATRLVLKPFDHAEAKKNAQDVNLVAEDLMELTGRGDGYLRIGTNANPTRIQITPLLMRKL</sequence>
<dbReference type="Gene3D" id="3.40.50.300">
    <property type="entry name" value="P-loop containing nucleotide triphosphate hydrolases"/>
    <property type="match status" value="2"/>
</dbReference>
<dbReference type="RefSeq" id="WP_330485151.1">
    <property type="nucleotide sequence ID" value="NZ_JAZBJZ010000090.1"/>
</dbReference>
<dbReference type="Gene3D" id="1.10.8.730">
    <property type="match status" value="1"/>
</dbReference>
<dbReference type="PANTHER" id="PTHR42957:SF1">
    <property type="entry name" value="HELICASE MJ1565-RELATED"/>
    <property type="match status" value="1"/>
</dbReference>
<dbReference type="SUPFAM" id="SSF52540">
    <property type="entry name" value="P-loop containing nucleoside triphosphate hydrolases"/>
    <property type="match status" value="1"/>
</dbReference>
<reference evidence="2" key="1">
    <citation type="submission" date="2024-01" db="EMBL/GenBank/DDBJ databases">
        <title>Bank of Algae and Cyanobacteria of the Azores (BACA) strain genomes.</title>
        <authorList>
            <person name="Luz R."/>
            <person name="Cordeiro R."/>
            <person name="Fonseca A."/>
            <person name="Goncalves V."/>
        </authorList>
    </citation>
    <scope>NUCLEOTIDE SEQUENCE</scope>
    <source>
        <strain evidence="2">BACA0141</strain>
    </source>
</reference>
<dbReference type="Proteomes" id="UP001333818">
    <property type="component" value="Unassembled WGS sequence"/>
</dbReference>
<dbReference type="InterPro" id="IPR002789">
    <property type="entry name" value="HerA_central"/>
</dbReference>
<feature type="domain" description="Helicase HerA central" evidence="1">
    <location>
        <begin position="1234"/>
        <end position="1424"/>
    </location>
</feature>
<dbReference type="Pfam" id="PF01935">
    <property type="entry name" value="DUF87"/>
    <property type="match status" value="1"/>
</dbReference>
<keyword evidence="2" id="KW-0547">Nucleotide-binding</keyword>
<gene>
    <name evidence="2" type="ORF">V2H45_18395</name>
</gene>
<evidence type="ECO:0000313" key="2">
    <source>
        <dbReference type="EMBL" id="MEE3718716.1"/>
    </source>
</evidence>
<proteinExistence type="predicted"/>
<protein>
    <submittedName>
        <fullName evidence="2">ATP-binding protein</fullName>
    </submittedName>
</protein>